<proteinExistence type="predicted"/>
<evidence type="ECO:0000259" key="1">
    <source>
        <dbReference type="Pfam" id="PF01796"/>
    </source>
</evidence>
<gene>
    <name evidence="3" type="ORF">AB0C36_37445</name>
</gene>
<dbReference type="PANTHER" id="PTHR34075">
    <property type="entry name" value="BLR3430 PROTEIN"/>
    <property type="match status" value="1"/>
</dbReference>
<reference evidence="3 4" key="1">
    <citation type="submission" date="2024-06" db="EMBL/GenBank/DDBJ databases">
        <title>The Natural Products Discovery Center: Release of the First 8490 Sequenced Strains for Exploring Actinobacteria Biosynthetic Diversity.</title>
        <authorList>
            <person name="Kalkreuter E."/>
            <person name="Kautsar S.A."/>
            <person name="Yang D."/>
            <person name="Bader C.D."/>
            <person name="Teijaro C.N."/>
            <person name="Fluegel L."/>
            <person name="Davis C.M."/>
            <person name="Simpson J.R."/>
            <person name="Lauterbach L."/>
            <person name="Steele A.D."/>
            <person name="Gui C."/>
            <person name="Meng S."/>
            <person name="Li G."/>
            <person name="Viehrig K."/>
            <person name="Ye F."/>
            <person name="Su P."/>
            <person name="Kiefer A.F."/>
            <person name="Nichols A."/>
            <person name="Cepeda A.J."/>
            <person name="Yan W."/>
            <person name="Fan B."/>
            <person name="Jiang Y."/>
            <person name="Adhikari A."/>
            <person name="Zheng C.-J."/>
            <person name="Schuster L."/>
            <person name="Cowan T.M."/>
            <person name="Smanski M.J."/>
            <person name="Chevrette M.G."/>
            <person name="De Carvalho L.P.S."/>
            <person name="Shen B."/>
        </authorList>
    </citation>
    <scope>NUCLEOTIDE SEQUENCE [LARGE SCALE GENOMIC DNA]</scope>
    <source>
        <strain evidence="3 4">NPDC048946</strain>
    </source>
</reference>
<dbReference type="EMBL" id="JBEZFP010000158">
    <property type="protein sequence ID" value="MEU8139171.1"/>
    <property type="molecule type" value="Genomic_DNA"/>
</dbReference>
<dbReference type="PANTHER" id="PTHR34075:SF5">
    <property type="entry name" value="BLR3430 PROTEIN"/>
    <property type="match status" value="1"/>
</dbReference>
<dbReference type="Proteomes" id="UP001551482">
    <property type="component" value="Unassembled WGS sequence"/>
</dbReference>
<keyword evidence="4" id="KW-1185">Reference proteome</keyword>
<sequence length="130" mass="14124">MHRPAPPLTERTAEYWKSGADGVLRIARCGSCGTYLHPPRPVCPQCHSADLAFAPVSGKGTVYSFTVNRYQWTPELEPPYVLAEVELAEQPGLRLLSTVVGCAVEAVRIGMPVSVAFESAGDAWIPVFRP</sequence>
<dbReference type="Gene3D" id="6.10.30.10">
    <property type="match status" value="1"/>
</dbReference>
<name>A0ABV3DTT4_9ACTN</name>
<dbReference type="InterPro" id="IPR022002">
    <property type="entry name" value="ChsH2_Znr"/>
</dbReference>
<dbReference type="Pfam" id="PF01796">
    <property type="entry name" value="OB_ChsH2_C"/>
    <property type="match status" value="1"/>
</dbReference>
<evidence type="ECO:0000313" key="3">
    <source>
        <dbReference type="EMBL" id="MEU8139171.1"/>
    </source>
</evidence>
<dbReference type="Pfam" id="PF12172">
    <property type="entry name" value="zf-ChsH2"/>
    <property type="match status" value="1"/>
</dbReference>
<evidence type="ECO:0000259" key="2">
    <source>
        <dbReference type="Pfam" id="PF12172"/>
    </source>
</evidence>
<feature type="domain" description="ChsH2 C-terminal OB-fold" evidence="1">
    <location>
        <begin position="55"/>
        <end position="118"/>
    </location>
</feature>
<dbReference type="InterPro" id="IPR052513">
    <property type="entry name" value="Thioester_dehydratase-like"/>
</dbReference>
<evidence type="ECO:0000313" key="4">
    <source>
        <dbReference type="Proteomes" id="UP001551482"/>
    </source>
</evidence>
<organism evidence="3 4">
    <name type="scientific">Streptodolium elevatio</name>
    <dbReference type="NCBI Taxonomy" id="3157996"/>
    <lineage>
        <taxon>Bacteria</taxon>
        <taxon>Bacillati</taxon>
        <taxon>Actinomycetota</taxon>
        <taxon>Actinomycetes</taxon>
        <taxon>Kitasatosporales</taxon>
        <taxon>Streptomycetaceae</taxon>
        <taxon>Streptodolium</taxon>
    </lineage>
</organism>
<comment type="caution">
    <text evidence="3">The sequence shown here is derived from an EMBL/GenBank/DDBJ whole genome shotgun (WGS) entry which is preliminary data.</text>
</comment>
<dbReference type="SUPFAM" id="SSF50249">
    <property type="entry name" value="Nucleic acid-binding proteins"/>
    <property type="match status" value="1"/>
</dbReference>
<feature type="domain" description="ChsH2 rubredoxin-like zinc ribbon" evidence="2">
    <location>
        <begin position="16"/>
        <end position="51"/>
    </location>
</feature>
<protein>
    <submittedName>
        <fullName evidence="3">OB-fold domain-containing protein</fullName>
    </submittedName>
</protein>
<dbReference type="RefSeq" id="WP_358363085.1">
    <property type="nucleotide sequence ID" value="NZ_JBEZFP010000158.1"/>
</dbReference>
<dbReference type="InterPro" id="IPR002878">
    <property type="entry name" value="ChsH2_C"/>
</dbReference>
<accession>A0ABV3DTT4</accession>
<dbReference type="InterPro" id="IPR012340">
    <property type="entry name" value="NA-bd_OB-fold"/>
</dbReference>